<dbReference type="EMBL" id="AHOM02000005">
    <property type="protein sequence ID" value="EJZ42272.1"/>
    <property type="molecule type" value="Genomic_DNA"/>
</dbReference>
<evidence type="ECO:0000313" key="2">
    <source>
        <dbReference type="Proteomes" id="UP000018720"/>
    </source>
</evidence>
<dbReference type="RefSeq" id="WP_008591828.1">
    <property type="nucleotide sequence ID" value="NZ_AHOM02000005.1"/>
</dbReference>
<keyword evidence="2" id="KW-1185">Reference proteome</keyword>
<organism evidence="1 2">
    <name type="scientific">Leptospira licerasiae str. MMD4847</name>
    <dbReference type="NCBI Taxonomy" id="1049971"/>
    <lineage>
        <taxon>Bacteria</taxon>
        <taxon>Pseudomonadati</taxon>
        <taxon>Spirochaetota</taxon>
        <taxon>Spirochaetia</taxon>
        <taxon>Leptospirales</taxon>
        <taxon>Leptospiraceae</taxon>
        <taxon>Leptospira</taxon>
    </lineage>
</organism>
<dbReference type="CDD" id="cd06223">
    <property type="entry name" value="PRTases_typeI"/>
    <property type="match status" value="1"/>
</dbReference>
<gene>
    <name evidence="1" type="ORF">LEP1GSC178_0040</name>
</gene>
<reference evidence="1 2" key="1">
    <citation type="submission" date="2012-08" db="EMBL/GenBank/DDBJ databases">
        <authorList>
            <person name="Harkins D.M."/>
            <person name="Durkin A.S."/>
            <person name="Selengut J.D."/>
            <person name="Sanka R."/>
            <person name="DePew J."/>
            <person name="Purushe J."/>
            <person name="Matthias M.A."/>
            <person name="Vinetz J.M."/>
            <person name="Sutton G.G."/>
            <person name="Nelson W.C."/>
            <person name="Fouts D.E."/>
        </authorList>
    </citation>
    <scope>NUCLEOTIDE SEQUENCE [LARGE SCALE GENOMIC DNA]</scope>
    <source>
        <strain evidence="1 2">MMD4847</strain>
    </source>
</reference>
<name>A0ABP2RG20_9LEPT</name>
<dbReference type="InterPro" id="IPR000836">
    <property type="entry name" value="PRTase_dom"/>
</dbReference>
<accession>A0ABP2RG20</accession>
<evidence type="ECO:0000313" key="1">
    <source>
        <dbReference type="EMBL" id="EJZ42272.1"/>
    </source>
</evidence>
<dbReference type="Proteomes" id="UP000018720">
    <property type="component" value="Unassembled WGS sequence"/>
</dbReference>
<protein>
    <recommendedName>
        <fullName evidence="3">ComF family protein</fullName>
    </recommendedName>
</protein>
<sequence length="224" mass="26042">MNGIISYPNPKLRVDTPTFNFDLELGYLARYVPFKNAPYNDYFTKKYHKSKTYSPEILDFKLGSQRSIDYFVETFREFAEAVLDDLRIRSAVLIPVPSSVPVSDSDYTTEPQPFGSEKNRDNRGEIFLEKVCLESTKLIYCNGIERIIRKPKKTRMGVEEQAKTLRLKRGNDFEKKVIILFDDVVSSRQTFDACKLVIEKKFNPKRILCFALGKTTYIENFNIN</sequence>
<dbReference type="InterPro" id="IPR029057">
    <property type="entry name" value="PRTase-like"/>
</dbReference>
<comment type="caution">
    <text evidence="1">The sequence shown here is derived from an EMBL/GenBank/DDBJ whole genome shotgun (WGS) entry which is preliminary data.</text>
</comment>
<evidence type="ECO:0008006" key="3">
    <source>
        <dbReference type="Google" id="ProtNLM"/>
    </source>
</evidence>
<dbReference type="Gene3D" id="3.40.50.2020">
    <property type="match status" value="1"/>
</dbReference>
<proteinExistence type="predicted"/>